<dbReference type="InterPro" id="IPR004147">
    <property type="entry name" value="ABC1_dom"/>
</dbReference>
<evidence type="ECO:0000256" key="9">
    <source>
        <dbReference type="ARBA" id="ARBA00022777"/>
    </source>
</evidence>
<evidence type="ECO:0000256" key="7">
    <source>
        <dbReference type="ARBA" id="ARBA00022692"/>
    </source>
</evidence>
<comment type="pathway">
    <text evidence="1 13">Cofactor biosynthesis; ubiquinone biosynthesis [regulation].</text>
</comment>
<evidence type="ECO:0000256" key="5">
    <source>
        <dbReference type="ARBA" id="ARBA00022679"/>
    </source>
</evidence>
<dbReference type="InterPro" id="IPR045308">
    <property type="entry name" value="UbiB_bact"/>
</dbReference>
<comment type="caution">
    <text evidence="15">The sequence shown here is derived from an EMBL/GenBank/DDBJ whole genome shotgun (WGS) entry which is preliminary data.</text>
</comment>
<evidence type="ECO:0000256" key="3">
    <source>
        <dbReference type="ARBA" id="ARBA00022475"/>
    </source>
</evidence>
<evidence type="ECO:0000259" key="14">
    <source>
        <dbReference type="Pfam" id="PF03109"/>
    </source>
</evidence>
<keyword evidence="15" id="KW-0830">Ubiquinone</keyword>
<dbReference type="Proteomes" id="UP001143304">
    <property type="component" value="Unassembled WGS sequence"/>
</dbReference>
<evidence type="ECO:0000256" key="6">
    <source>
        <dbReference type="ARBA" id="ARBA00022688"/>
    </source>
</evidence>
<organism evidence="15 16">
    <name type="scientific">Candidatus Marimicrobium litorale</name>
    <dbReference type="NCBI Taxonomy" id="2518991"/>
    <lineage>
        <taxon>Bacteria</taxon>
        <taxon>Pseudomonadati</taxon>
        <taxon>Pseudomonadota</taxon>
        <taxon>Gammaproteobacteria</taxon>
        <taxon>Cellvibrionales</taxon>
        <taxon>Halieaceae</taxon>
        <taxon>Marimicrobium</taxon>
    </lineage>
</organism>
<feature type="domain" description="ABC1 atypical kinase-like" evidence="14">
    <location>
        <begin position="90"/>
        <end position="339"/>
    </location>
</feature>
<evidence type="ECO:0000256" key="10">
    <source>
        <dbReference type="ARBA" id="ARBA00022840"/>
    </source>
</evidence>
<sequence length="537" mass="60710">MSRVLRLAKILRTAGRYRLDEFVDESKLPLPARLALRLSPWRYGKPPAESRGIRLRLALEELGTVFIKFGQALSTRRDLLPSDIADELARLQDDVPPFPEQQSVAIIEEALGKTVGELFGSFDPAPMACASIAQVHSATLQGGEQVVVKVVRPDIEPIIREDIALMFTLAKLVERYHPDGHRLRPVEVVADYELVILDELDMSREAANASQLRRNFEDKKLLYVPEIYWDYSCSNVLTMERIFGIPVTDIETLRAKGTDLKMLGERGVEIFFTQVFNDSFFHADMHPGNIFVDASDPQDPTYIGVDCAIVGSLSDADQYYLGRNLLAIFRRDYREVAQLHVECGWVPPDTRVQDFESAMRAVCEPIFERPISEISFGQLLIYLFQTASRFDMEVQPSLVLLQKTLLNIEGLGRQLYPELNLWDTAQPFLEDWVERRYSPQAVLQRLQHHAPSWIEQLPQLPEAVLESLQQTQHKPTALAESPPRQKRQSSQPLLGVILLATAALTATPDGLQIIAEAPAASWLLALTGIWLLLPRQR</sequence>
<keyword evidence="8 13" id="KW-0547">Nucleotide-binding</keyword>
<evidence type="ECO:0000313" key="16">
    <source>
        <dbReference type="Proteomes" id="UP001143304"/>
    </source>
</evidence>
<keyword evidence="16" id="KW-1185">Reference proteome</keyword>
<keyword evidence="4" id="KW-0997">Cell inner membrane</keyword>
<evidence type="ECO:0000256" key="2">
    <source>
        <dbReference type="ARBA" id="ARBA00009670"/>
    </source>
</evidence>
<protein>
    <recommendedName>
        <fullName evidence="13">Probable protein kinase UbiB</fullName>
        <ecNumber evidence="13">2.7.-.-</ecNumber>
    </recommendedName>
    <alternativeName>
        <fullName evidence="13">Ubiquinone biosynthesis protein UbiB</fullName>
    </alternativeName>
</protein>
<keyword evidence="10 13" id="KW-0067">ATP-binding</keyword>
<dbReference type="SUPFAM" id="SSF56112">
    <property type="entry name" value="Protein kinase-like (PK-like)"/>
    <property type="match status" value="1"/>
</dbReference>
<name>A0ABT3T8I3_9GAMM</name>
<evidence type="ECO:0000313" key="15">
    <source>
        <dbReference type="EMBL" id="MCX2978364.1"/>
    </source>
</evidence>
<dbReference type="NCBIfam" id="TIGR01982">
    <property type="entry name" value="UbiB"/>
    <property type="match status" value="1"/>
</dbReference>
<feature type="binding site" evidence="13">
    <location>
        <position position="149"/>
    </location>
    <ligand>
        <name>ATP</name>
        <dbReference type="ChEBI" id="CHEBI:30616"/>
    </ligand>
</feature>
<reference evidence="15" key="1">
    <citation type="submission" date="2019-02" db="EMBL/GenBank/DDBJ databases">
        <authorList>
            <person name="Li S.-H."/>
        </authorList>
    </citation>
    <scope>NUCLEOTIDE SEQUENCE</scope>
    <source>
        <strain evidence="15">IMCC11814</strain>
    </source>
</reference>
<evidence type="ECO:0000256" key="1">
    <source>
        <dbReference type="ARBA" id="ARBA00005020"/>
    </source>
</evidence>
<keyword evidence="5 13" id="KW-0808">Transferase</keyword>
<keyword evidence="9 13" id="KW-0418">Kinase</keyword>
<dbReference type="PANTHER" id="PTHR10566">
    <property type="entry name" value="CHAPERONE-ACTIVITY OF BC1 COMPLEX CABC1 -RELATED"/>
    <property type="match status" value="1"/>
</dbReference>
<comment type="similarity">
    <text evidence="2">Belongs to the protein kinase superfamily. ADCK protein kinase family.</text>
</comment>
<comment type="function">
    <text evidence="13">Is probably a protein kinase regulator of UbiI activity which is involved in aerobic coenzyme Q (ubiquinone) biosynthesis.</text>
</comment>
<dbReference type="PANTHER" id="PTHR10566:SF113">
    <property type="entry name" value="PROTEIN ACTIVITY OF BC1 COMPLEX KINASE 7, CHLOROPLASTIC"/>
    <property type="match status" value="1"/>
</dbReference>
<dbReference type="CDD" id="cd13972">
    <property type="entry name" value="UbiB"/>
    <property type="match status" value="1"/>
</dbReference>
<keyword evidence="3 13" id="KW-1003">Cell membrane</keyword>
<dbReference type="EMBL" id="SHNO01000001">
    <property type="protein sequence ID" value="MCX2978364.1"/>
    <property type="molecule type" value="Genomic_DNA"/>
</dbReference>
<dbReference type="Pfam" id="PF03109">
    <property type="entry name" value="ABC1"/>
    <property type="match status" value="1"/>
</dbReference>
<keyword evidence="7 13" id="KW-0812">Transmembrane</keyword>
<evidence type="ECO:0000256" key="13">
    <source>
        <dbReference type="HAMAP-Rule" id="MF_00414"/>
    </source>
</evidence>
<dbReference type="HAMAP" id="MF_00414">
    <property type="entry name" value="UbiB"/>
    <property type="match status" value="1"/>
</dbReference>
<keyword evidence="11 13" id="KW-1133">Transmembrane helix</keyword>
<accession>A0ABT3T8I3</accession>
<evidence type="ECO:0000256" key="4">
    <source>
        <dbReference type="ARBA" id="ARBA00022519"/>
    </source>
</evidence>
<keyword evidence="6 13" id="KW-0831">Ubiquinone biosynthesis</keyword>
<dbReference type="NCBIfam" id="NF003404">
    <property type="entry name" value="PRK04750.1"/>
    <property type="match status" value="1"/>
</dbReference>
<proteinExistence type="inferred from homology"/>
<dbReference type="RefSeq" id="WP_279250060.1">
    <property type="nucleotide sequence ID" value="NZ_SHNO01000001.1"/>
</dbReference>
<dbReference type="InterPro" id="IPR010232">
    <property type="entry name" value="UbiB"/>
</dbReference>
<gene>
    <name evidence="13 15" type="primary">ubiB</name>
    <name evidence="15" type="ORF">EYC82_13435</name>
</gene>
<feature type="active site" description="Proton acceptor" evidence="13">
    <location>
        <position position="284"/>
    </location>
</feature>
<dbReference type="InterPro" id="IPR011009">
    <property type="entry name" value="Kinase-like_dom_sf"/>
</dbReference>
<feature type="binding site" evidence="13">
    <location>
        <begin position="127"/>
        <end position="135"/>
    </location>
    <ligand>
        <name>ATP</name>
        <dbReference type="ChEBI" id="CHEBI:30616"/>
    </ligand>
</feature>
<evidence type="ECO:0000256" key="12">
    <source>
        <dbReference type="ARBA" id="ARBA00023136"/>
    </source>
</evidence>
<evidence type="ECO:0000256" key="11">
    <source>
        <dbReference type="ARBA" id="ARBA00022989"/>
    </source>
</evidence>
<dbReference type="InterPro" id="IPR050154">
    <property type="entry name" value="UbiB_kinase"/>
</dbReference>
<evidence type="ECO:0000256" key="8">
    <source>
        <dbReference type="ARBA" id="ARBA00022741"/>
    </source>
</evidence>
<comment type="similarity">
    <text evidence="13">Belongs to the ABC1 family. UbiB subfamily.</text>
</comment>
<dbReference type="EC" id="2.7.-.-" evidence="13"/>
<keyword evidence="12 13" id="KW-0472">Membrane</keyword>